<feature type="region of interest" description="Disordered" evidence="1">
    <location>
        <begin position="1"/>
        <end position="39"/>
    </location>
</feature>
<dbReference type="Proteomes" id="UP001497644">
    <property type="component" value="Chromosome 12"/>
</dbReference>
<sequence length="378" mass="45068">MKKTEESQPHKEKMEMKKDIPYSEDENDKKKHQSTDLPMADVKYDTLEEEILNHVANSKATFKSQQKGEPELTYEEKRAIAEELLKKNHCLFLSKFGHYLKVEHLEHFSKSEDYETVYHINRLQRYFNNSTRRIDVRNKRYEALKALVEKGEYFSECEMMKRNPLLYEHLVGQYLTEEEKKARDIIDTRSANYVDILMETVERNKLQRHLESQQKEEDEVREESNSDDESEDEDDNSRDSTISKTNFNKQIFHWGNLNEIIDKDRAKKLSSSKVQHKISNQEIQLLRQEFVTNMYQSFLDGKDRDFDYSTVDDNEAYDNIELRTQDEEEKYFDSEAPEIVLPRNECNDENESEDELDAYMRTLKEQTPTNSHCLDNQT</sequence>
<evidence type="ECO:0000313" key="3">
    <source>
        <dbReference type="EMBL" id="CAL1677137.1"/>
    </source>
</evidence>
<keyword evidence="4" id="KW-1185">Reference proteome</keyword>
<gene>
    <name evidence="3" type="ORF">LPLAT_LOCUS3198</name>
</gene>
<feature type="compositionally biased region" description="Basic and acidic residues" evidence="1">
    <location>
        <begin position="1"/>
        <end position="21"/>
    </location>
</feature>
<feature type="compositionally biased region" description="Acidic residues" evidence="1">
    <location>
        <begin position="216"/>
        <end position="236"/>
    </location>
</feature>
<protein>
    <recommendedName>
        <fullName evidence="2">CCD97-like C-terminal domain-containing protein</fullName>
    </recommendedName>
</protein>
<accession>A0AAV2NAJ9</accession>
<dbReference type="PANTHER" id="PTHR31840:SF1">
    <property type="entry name" value="COILED-COIL DOMAIN-CONTAINING PROTEIN 97"/>
    <property type="match status" value="1"/>
</dbReference>
<dbReference type="EMBL" id="OZ034835">
    <property type="protein sequence ID" value="CAL1677137.1"/>
    <property type="molecule type" value="Genomic_DNA"/>
</dbReference>
<organism evidence="3 4">
    <name type="scientific">Lasius platythorax</name>
    <dbReference type="NCBI Taxonomy" id="488582"/>
    <lineage>
        <taxon>Eukaryota</taxon>
        <taxon>Metazoa</taxon>
        <taxon>Ecdysozoa</taxon>
        <taxon>Arthropoda</taxon>
        <taxon>Hexapoda</taxon>
        <taxon>Insecta</taxon>
        <taxon>Pterygota</taxon>
        <taxon>Neoptera</taxon>
        <taxon>Endopterygota</taxon>
        <taxon>Hymenoptera</taxon>
        <taxon>Apocrita</taxon>
        <taxon>Aculeata</taxon>
        <taxon>Formicoidea</taxon>
        <taxon>Formicidae</taxon>
        <taxon>Formicinae</taxon>
        <taxon>Lasius</taxon>
        <taxon>Lasius</taxon>
    </lineage>
</organism>
<dbReference type="InterPro" id="IPR040233">
    <property type="entry name" value="CCD97-like_C"/>
</dbReference>
<name>A0AAV2NAJ9_9HYME</name>
<proteinExistence type="predicted"/>
<feature type="region of interest" description="Disordered" evidence="1">
    <location>
        <begin position="210"/>
        <end position="242"/>
    </location>
</feature>
<reference evidence="3" key="1">
    <citation type="submission" date="2024-04" db="EMBL/GenBank/DDBJ databases">
        <authorList>
            <consortium name="Molecular Ecology Group"/>
        </authorList>
    </citation>
    <scope>NUCLEOTIDE SEQUENCE</scope>
</reference>
<dbReference type="PANTHER" id="PTHR31840">
    <property type="entry name" value="COILED-COIL DOMAIN-CONTAINING PROTEIN 97"/>
    <property type="match status" value="1"/>
</dbReference>
<feature type="domain" description="CCD97-like C-terminal" evidence="2">
    <location>
        <begin position="138"/>
        <end position="335"/>
    </location>
</feature>
<evidence type="ECO:0000256" key="1">
    <source>
        <dbReference type="SAM" id="MobiDB-lite"/>
    </source>
</evidence>
<dbReference type="AlphaFoldDB" id="A0AAV2NAJ9"/>
<dbReference type="InterPro" id="IPR018613">
    <property type="entry name" value="Ccdc97-like"/>
</dbReference>
<evidence type="ECO:0000313" key="4">
    <source>
        <dbReference type="Proteomes" id="UP001497644"/>
    </source>
</evidence>
<dbReference type="Pfam" id="PF09747">
    <property type="entry name" value="CCD97-like_C"/>
    <property type="match status" value="1"/>
</dbReference>
<evidence type="ECO:0000259" key="2">
    <source>
        <dbReference type="Pfam" id="PF09747"/>
    </source>
</evidence>